<accession>A0A367M0Q6</accession>
<keyword evidence="1" id="KW-0347">Helicase</keyword>
<evidence type="ECO:0000313" key="1">
    <source>
        <dbReference type="EMBL" id="RCI70553.1"/>
    </source>
</evidence>
<gene>
    <name evidence="1" type="ORF">DT376_33905</name>
</gene>
<protein>
    <submittedName>
        <fullName evidence="1">Helicase</fullName>
    </submittedName>
</protein>
<comment type="caution">
    <text evidence="1">The sequence shown here is derived from an EMBL/GenBank/DDBJ whole genome shotgun (WGS) entry which is preliminary data.</text>
</comment>
<organism evidence="1 2">
    <name type="scientific">Pseudomonas aeruginosa</name>
    <dbReference type="NCBI Taxonomy" id="287"/>
    <lineage>
        <taxon>Bacteria</taxon>
        <taxon>Pseudomonadati</taxon>
        <taxon>Pseudomonadota</taxon>
        <taxon>Gammaproteobacteria</taxon>
        <taxon>Pseudomonadales</taxon>
        <taxon>Pseudomonadaceae</taxon>
        <taxon>Pseudomonas</taxon>
    </lineage>
</organism>
<dbReference type="GO" id="GO:0004386">
    <property type="term" value="F:helicase activity"/>
    <property type="evidence" value="ECO:0007669"/>
    <property type="project" value="UniProtKB-KW"/>
</dbReference>
<keyword evidence="1" id="KW-0067">ATP-binding</keyword>
<dbReference type="AlphaFoldDB" id="A0A367M0Q6"/>
<sequence>MFELPGDNAWLHFMQDDLPRLRQQGWFIDIRADFAYDLTPIDAWYAEVEEADDRQWFELELGIQVAGQRVSLLPALTELIRRSPA</sequence>
<reference evidence="1 2" key="1">
    <citation type="submission" date="2018-07" db="EMBL/GenBank/DDBJ databases">
        <title>Mechanisms of high-level aminoglycoside resistance among Gram-negative pathogens in Brazil.</title>
        <authorList>
            <person name="Ballaben A.S."/>
            <person name="Darini A.L.C."/>
            <person name="Doi Y."/>
        </authorList>
    </citation>
    <scope>NUCLEOTIDE SEQUENCE [LARGE SCALE GENOMIC DNA]</scope>
    <source>
        <strain evidence="1 2">B2-305</strain>
    </source>
</reference>
<keyword evidence="1" id="KW-0547">Nucleotide-binding</keyword>
<keyword evidence="1" id="KW-0378">Hydrolase</keyword>
<dbReference type="EMBL" id="QORE01002007">
    <property type="protein sequence ID" value="RCI70553.1"/>
    <property type="molecule type" value="Genomic_DNA"/>
</dbReference>
<evidence type="ECO:0000313" key="2">
    <source>
        <dbReference type="Proteomes" id="UP000253594"/>
    </source>
</evidence>
<feature type="non-terminal residue" evidence="1">
    <location>
        <position position="85"/>
    </location>
</feature>
<name>A0A367M0Q6_PSEAI</name>
<proteinExistence type="predicted"/>
<dbReference type="Proteomes" id="UP000253594">
    <property type="component" value="Unassembled WGS sequence"/>
</dbReference>